<dbReference type="AlphaFoldDB" id="A0A0F7SBI0"/>
<dbReference type="Proteomes" id="UP000242770">
    <property type="component" value="Unassembled WGS sequence"/>
</dbReference>
<keyword evidence="2" id="KW-1185">Reference proteome</keyword>
<protein>
    <submittedName>
        <fullName evidence="1">Uncharacterized protein</fullName>
    </submittedName>
</protein>
<accession>A0A0F7SBI0</accession>
<evidence type="ECO:0000313" key="1">
    <source>
        <dbReference type="EMBL" id="CDW98854.1"/>
    </source>
</evidence>
<evidence type="ECO:0000313" key="2">
    <source>
        <dbReference type="Proteomes" id="UP000242770"/>
    </source>
</evidence>
<name>A0A0F7SBI0_9BASI</name>
<organism evidence="1 2">
    <name type="scientific">Sporisorium scitamineum</name>
    <dbReference type="NCBI Taxonomy" id="49012"/>
    <lineage>
        <taxon>Eukaryota</taxon>
        <taxon>Fungi</taxon>
        <taxon>Dikarya</taxon>
        <taxon>Basidiomycota</taxon>
        <taxon>Ustilaginomycotina</taxon>
        <taxon>Ustilaginomycetes</taxon>
        <taxon>Ustilaginales</taxon>
        <taxon>Ustilaginaceae</taxon>
        <taxon>Sporisorium</taxon>
    </lineage>
</organism>
<dbReference type="EMBL" id="CCFA01003800">
    <property type="protein sequence ID" value="CDW98854.1"/>
    <property type="molecule type" value="Genomic_DNA"/>
</dbReference>
<reference evidence="2" key="1">
    <citation type="submission" date="2014-06" db="EMBL/GenBank/DDBJ databases">
        <authorList>
            <person name="Berkman P.J."/>
        </authorList>
    </citation>
    <scope>NUCLEOTIDE SEQUENCE [LARGE SCALE GENOMIC DNA]</scope>
</reference>
<gene>
    <name evidence="1" type="primary">SSCI63900.1</name>
</gene>
<sequence length="35" mass="3704">MQHCGAPLQVANVGQGAFVLQKANVAWDGMDTCWG</sequence>
<proteinExistence type="predicted"/>